<sequence length="403" mass="44395">MCPSNNAHKVCGKAISRLQQPRTRHTWGADCVLALERHIFRHRITPDCLFKRFAEDLLPALFLFEDTYQDRNIWQRIVRKAQDFLKNKVYAFVDQGVIVLSRDESGVSRYVFAQNNGRNSRGRSSQTPDQPVGEPTPRRNDNVRNLAGGEGAIAINGGQDTNVTLNYTTNVYGKNNGRRFRGVLGSDMDTDSDLATDVAMRAMPKTLNPTPAPSMSAPSMSAPSMSAASTSAASTSKSPAEQRATHPDLSTASFIRKRRPNSVSKWLKTNRPQSPTARSVISAPPTPPSWHQSIHSIDPADSVSVAIVGRALENDNDSDNVDDIGPRLRSLSLDQLYSALDALGETLVKLRVDVLRSPENADDIKESIDGHIKVLTSTQQELDGRFGIDGSGLSARRMWWLEC</sequence>
<organism evidence="2 3">
    <name type="scientific">Fusarium poae</name>
    <dbReference type="NCBI Taxonomy" id="36050"/>
    <lineage>
        <taxon>Eukaryota</taxon>
        <taxon>Fungi</taxon>
        <taxon>Dikarya</taxon>
        <taxon>Ascomycota</taxon>
        <taxon>Pezizomycotina</taxon>
        <taxon>Sordariomycetes</taxon>
        <taxon>Hypocreomycetidae</taxon>
        <taxon>Hypocreales</taxon>
        <taxon>Nectriaceae</taxon>
        <taxon>Fusarium</taxon>
    </lineage>
</organism>
<dbReference type="OMA" id="SARRMWW"/>
<dbReference type="EMBL" id="LYXU01000003">
    <property type="protein sequence ID" value="OBS22885.1"/>
    <property type="molecule type" value="Genomic_DNA"/>
</dbReference>
<feature type="compositionally biased region" description="Low complexity" evidence="1">
    <location>
        <begin position="213"/>
        <end position="239"/>
    </location>
</feature>
<gene>
    <name evidence="2" type="ORF">FPOA_09208</name>
</gene>
<feature type="compositionally biased region" description="Polar residues" evidence="1">
    <location>
        <begin position="114"/>
        <end position="129"/>
    </location>
</feature>
<comment type="caution">
    <text evidence="2">The sequence shown here is derived from an EMBL/GenBank/DDBJ whole genome shotgun (WGS) entry which is preliminary data.</text>
</comment>
<evidence type="ECO:0000313" key="2">
    <source>
        <dbReference type="EMBL" id="OBS22885.1"/>
    </source>
</evidence>
<proteinExistence type="predicted"/>
<feature type="region of interest" description="Disordered" evidence="1">
    <location>
        <begin position="114"/>
        <end position="141"/>
    </location>
</feature>
<keyword evidence="3" id="KW-1185">Reference proteome</keyword>
<feature type="compositionally biased region" description="Polar residues" evidence="1">
    <location>
        <begin position="270"/>
        <end position="279"/>
    </location>
</feature>
<dbReference type="AlphaFoldDB" id="A0A1B8AQS7"/>
<evidence type="ECO:0000313" key="3">
    <source>
        <dbReference type="Proteomes" id="UP000091967"/>
    </source>
</evidence>
<reference evidence="2 3" key="1">
    <citation type="submission" date="2016-06" db="EMBL/GenBank/DDBJ databases">
        <title>Living apart together: crosstalk between the core and supernumerary genomes in a fungal plant pathogen.</title>
        <authorList>
            <person name="Vanheule A."/>
            <person name="Audenaert K."/>
            <person name="Warris S."/>
            <person name="Van De Geest H."/>
            <person name="Schijlen E."/>
            <person name="Hofte M."/>
            <person name="De Saeger S."/>
            <person name="Haesaert G."/>
            <person name="Waalwijk C."/>
            <person name="Van Der Lee T."/>
        </authorList>
    </citation>
    <scope>NUCLEOTIDE SEQUENCE [LARGE SCALE GENOMIC DNA]</scope>
    <source>
        <strain evidence="2 3">2516</strain>
    </source>
</reference>
<dbReference type="Proteomes" id="UP000091967">
    <property type="component" value="Unassembled WGS sequence"/>
</dbReference>
<accession>A0A1B8AQS7</accession>
<name>A0A1B8AQS7_FUSPO</name>
<evidence type="ECO:0000256" key="1">
    <source>
        <dbReference type="SAM" id="MobiDB-lite"/>
    </source>
</evidence>
<protein>
    <submittedName>
        <fullName evidence="2">Uncharacterized protein</fullName>
    </submittedName>
</protein>
<feature type="region of interest" description="Disordered" evidence="1">
    <location>
        <begin position="204"/>
        <end position="292"/>
    </location>
</feature>